<evidence type="ECO:0000256" key="1">
    <source>
        <dbReference type="SAM" id="Phobius"/>
    </source>
</evidence>
<dbReference type="EMBL" id="UFUW01000001">
    <property type="protein sequence ID" value="SUX20963.1"/>
    <property type="molecule type" value="Genomic_DNA"/>
</dbReference>
<organism evidence="2 3">
    <name type="scientific">Cardiobacterium valvarum</name>
    <dbReference type="NCBI Taxonomy" id="194702"/>
    <lineage>
        <taxon>Bacteria</taxon>
        <taxon>Pseudomonadati</taxon>
        <taxon>Pseudomonadota</taxon>
        <taxon>Gammaproteobacteria</taxon>
        <taxon>Cardiobacteriales</taxon>
        <taxon>Cardiobacteriaceae</taxon>
        <taxon>Cardiobacterium</taxon>
    </lineage>
</organism>
<feature type="transmembrane region" description="Helical" evidence="1">
    <location>
        <begin position="12"/>
        <end position="31"/>
    </location>
</feature>
<feature type="transmembrane region" description="Helical" evidence="1">
    <location>
        <begin position="133"/>
        <end position="149"/>
    </location>
</feature>
<dbReference type="AlphaFoldDB" id="A0A381E483"/>
<evidence type="ECO:0000313" key="2">
    <source>
        <dbReference type="EMBL" id="SUX20963.1"/>
    </source>
</evidence>
<protein>
    <submittedName>
        <fullName evidence="2">Protein of uncharacterized function (DUF2569)</fullName>
    </submittedName>
</protein>
<dbReference type="InterPro" id="IPR019690">
    <property type="entry name" value="DUF2569"/>
</dbReference>
<keyword evidence="3" id="KW-1185">Reference proteome</keyword>
<keyword evidence="1" id="KW-1133">Transmembrane helix</keyword>
<accession>A0A381E483</accession>
<evidence type="ECO:0000313" key="3">
    <source>
        <dbReference type="Proteomes" id="UP000254572"/>
    </source>
</evidence>
<feature type="transmembrane region" description="Helical" evidence="1">
    <location>
        <begin position="95"/>
        <end position="118"/>
    </location>
</feature>
<keyword evidence="1" id="KW-0812">Transmembrane</keyword>
<proteinExistence type="predicted"/>
<sequence>MQTEKKNLEGLGGWLILVGISLFVSPIRLWIEITQIYQEMKSNGSWELIMSGEADMHYPGIKALILGEIAINSVQIIACIVLIILFFMKKKLFPIVFIAAAAFNVIFLFVDSVVASSIMPDEFFAEEESGKEIARSFMYLAIWGTYMLVSKRVKATFIH</sequence>
<reference evidence="2 3" key="1">
    <citation type="submission" date="2018-06" db="EMBL/GenBank/DDBJ databases">
        <authorList>
            <consortium name="Pathogen Informatics"/>
            <person name="Doyle S."/>
        </authorList>
    </citation>
    <scope>NUCLEOTIDE SEQUENCE [LARGE SCALE GENOMIC DNA]</scope>
    <source>
        <strain evidence="2 3">NCTC13294</strain>
    </source>
</reference>
<gene>
    <name evidence="2" type="ORF">NCTC13294_00879</name>
</gene>
<keyword evidence="1" id="KW-0472">Membrane</keyword>
<dbReference type="Pfam" id="PF10754">
    <property type="entry name" value="DUF2569"/>
    <property type="match status" value="1"/>
</dbReference>
<dbReference type="RefSeq" id="WP_115611159.1">
    <property type="nucleotide sequence ID" value="NZ_UFUW01000001.1"/>
</dbReference>
<dbReference type="Proteomes" id="UP000254572">
    <property type="component" value="Unassembled WGS sequence"/>
</dbReference>
<dbReference type="OrthoDB" id="9155572at2"/>
<feature type="transmembrane region" description="Helical" evidence="1">
    <location>
        <begin position="69"/>
        <end position="88"/>
    </location>
</feature>
<name>A0A381E483_9GAMM</name>